<feature type="transmembrane region" description="Helical" evidence="6">
    <location>
        <begin position="176"/>
        <end position="200"/>
    </location>
</feature>
<dbReference type="InterPro" id="IPR051328">
    <property type="entry name" value="T7SS_ABC-Transporter"/>
</dbReference>
<comment type="subcellular location">
    <subcellularLocation>
        <location evidence="1">Membrane</location>
        <topology evidence="1">Multi-pass membrane protein</topology>
    </subcellularLocation>
</comment>
<feature type="compositionally biased region" description="Low complexity" evidence="5">
    <location>
        <begin position="330"/>
        <end position="340"/>
    </location>
</feature>
<protein>
    <recommendedName>
        <fullName evidence="9">ABC transporter permease</fullName>
    </recommendedName>
</protein>
<dbReference type="GO" id="GO:0016020">
    <property type="term" value="C:membrane"/>
    <property type="evidence" value="ECO:0007669"/>
    <property type="project" value="UniProtKB-SubCell"/>
</dbReference>
<feature type="transmembrane region" description="Helical" evidence="6">
    <location>
        <begin position="294"/>
        <end position="313"/>
    </location>
</feature>
<keyword evidence="4 6" id="KW-0472">Membrane</keyword>
<evidence type="ECO:0000256" key="5">
    <source>
        <dbReference type="SAM" id="MobiDB-lite"/>
    </source>
</evidence>
<evidence type="ECO:0000313" key="7">
    <source>
        <dbReference type="EMBL" id="RVU22443.1"/>
    </source>
</evidence>
<comment type="caution">
    <text evidence="7">The sequence shown here is derived from an EMBL/GenBank/DDBJ whole genome shotgun (WGS) entry which is preliminary data.</text>
</comment>
<organism evidence="7 8">
    <name type="scientific">Streptomyces antnestii</name>
    <dbReference type="NCBI Taxonomy" id="2494256"/>
    <lineage>
        <taxon>Bacteria</taxon>
        <taxon>Bacillati</taxon>
        <taxon>Actinomycetota</taxon>
        <taxon>Actinomycetes</taxon>
        <taxon>Kitasatosporales</taxon>
        <taxon>Streptomycetaceae</taxon>
        <taxon>Streptomyces</taxon>
    </lineage>
</organism>
<evidence type="ECO:0000256" key="4">
    <source>
        <dbReference type="ARBA" id="ARBA00023136"/>
    </source>
</evidence>
<dbReference type="EMBL" id="RZYA01000011">
    <property type="protein sequence ID" value="RVU22443.1"/>
    <property type="molecule type" value="Genomic_DNA"/>
</dbReference>
<gene>
    <name evidence="7" type="ORF">EOT10_22940</name>
</gene>
<keyword evidence="3 6" id="KW-1133">Transmembrane helix</keyword>
<keyword evidence="2 6" id="KW-0812">Transmembrane</keyword>
<dbReference type="AlphaFoldDB" id="A0A437PJI9"/>
<dbReference type="PANTHER" id="PTHR43077">
    <property type="entry name" value="TRANSPORT PERMEASE YVFS-RELATED"/>
    <property type="match status" value="1"/>
</dbReference>
<proteinExistence type="predicted"/>
<dbReference type="Proteomes" id="UP000283128">
    <property type="component" value="Unassembled WGS sequence"/>
</dbReference>
<feature type="region of interest" description="Disordered" evidence="5">
    <location>
        <begin position="321"/>
        <end position="364"/>
    </location>
</feature>
<feature type="transmembrane region" description="Helical" evidence="6">
    <location>
        <begin position="12"/>
        <end position="32"/>
    </location>
</feature>
<evidence type="ECO:0000313" key="8">
    <source>
        <dbReference type="Proteomes" id="UP000283128"/>
    </source>
</evidence>
<feature type="transmembrane region" description="Helical" evidence="6">
    <location>
        <begin position="233"/>
        <end position="254"/>
    </location>
</feature>
<dbReference type="PANTHER" id="PTHR43077:SF10">
    <property type="entry name" value="TRANSPORT PERMEASE PROTEIN"/>
    <property type="match status" value="1"/>
</dbReference>
<feature type="compositionally biased region" description="Acidic residues" evidence="5">
    <location>
        <begin position="346"/>
        <end position="364"/>
    </location>
</feature>
<name>A0A437PJI9_9ACTN</name>
<feature type="transmembrane region" description="Helical" evidence="6">
    <location>
        <begin position="144"/>
        <end position="164"/>
    </location>
</feature>
<accession>A0A437PJI9</accession>
<feature type="transmembrane region" description="Helical" evidence="6">
    <location>
        <begin position="206"/>
        <end position="226"/>
    </location>
</feature>
<evidence type="ECO:0000256" key="3">
    <source>
        <dbReference type="ARBA" id="ARBA00022989"/>
    </source>
</evidence>
<reference evidence="7 8" key="1">
    <citation type="submission" date="2019-01" db="EMBL/GenBank/DDBJ databases">
        <title>Genome sequences of Streptomyces and Rhizobium isolates collected from root and soil.</title>
        <authorList>
            <person name="Chhettri S."/>
            <person name="Sevigny J.L."/>
            <person name="Sen A."/>
            <person name="Ennis N."/>
            <person name="Tisa L."/>
        </authorList>
    </citation>
    <scope>NUCLEOTIDE SEQUENCE [LARGE SCALE GENOMIC DNA]</scope>
    <source>
        <strain evidence="7 8">San01</strain>
    </source>
</reference>
<keyword evidence="8" id="KW-1185">Reference proteome</keyword>
<evidence type="ECO:0008006" key="9">
    <source>
        <dbReference type="Google" id="ProtNLM"/>
    </source>
</evidence>
<evidence type="ECO:0000256" key="1">
    <source>
        <dbReference type="ARBA" id="ARBA00004141"/>
    </source>
</evidence>
<dbReference type="OrthoDB" id="3288304at2"/>
<evidence type="ECO:0000256" key="6">
    <source>
        <dbReference type="SAM" id="Phobius"/>
    </source>
</evidence>
<evidence type="ECO:0000256" key="2">
    <source>
        <dbReference type="ARBA" id="ARBA00022692"/>
    </source>
</evidence>
<sequence>MRNPALRHVLTHLITPLLMCVGMGLAYMGAFVSPEPHHLPVAVVGAGPEAKVFAQTVKDKAGDALDVRTLGTRAAAVDQLQSRNIDGAYVLSAKSPELLVATAGSDMSAMAAEKVFTPVAAQQGVPLKVTDVTPTVSDDPTGQGLFFLLVALSIGSYASVAVIGGAGSALSMRLRAALVAGVSGVVSLVGAALAGPVFHLAHHGLWGMWGMAWLYSAGILFIGVGLHTFLKRWTTLALMVLFVMLNFTSSGGLFRPELQNGFFGTLHAFWNGAGFVEGSRSLLYFGGHDLSRNVWTLAAWLVVGLVMTGLAALTEHRRAAATAEPRQDAAHAVAPAPSRSARADEQTDEQTEEMEEEMEEAVAV</sequence>